<dbReference type="EMBL" id="JATAAI010000007">
    <property type="protein sequence ID" value="KAK1744303.1"/>
    <property type="molecule type" value="Genomic_DNA"/>
</dbReference>
<dbReference type="GO" id="GO:0008033">
    <property type="term" value="P:tRNA processing"/>
    <property type="evidence" value="ECO:0007669"/>
    <property type="project" value="UniProtKB-KW"/>
</dbReference>
<keyword evidence="3" id="KW-0949">S-adenosyl-L-methionine</keyword>
<dbReference type="CDD" id="cd04301">
    <property type="entry name" value="NAT_SF"/>
    <property type="match status" value="1"/>
</dbReference>
<keyword evidence="7" id="KW-0732">Signal</keyword>
<feature type="signal peptide" evidence="7">
    <location>
        <begin position="1"/>
        <end position="27"/>
    </location>
</feature>
<organism evidence="9 10">
    <name type="scientific">Skeletonema marinoi</name>
    <dbReference type="NCBI Taxonomy" id="267567"/>
    <lineage>
        <taxon>Eukaryota</taxon>
        <taxon>Sar</taxon>
        <taxon>Stramenopiles</taxon>
        <taxon>Ochrophyta</taxon>
        <taxon>Bacillariophyta</taxon>
        <taxon>Coscinodiscophyceae</taxon>
        <taxon>Thalassiosirophycidae</taxon>
        <taxon>Thalassiosirales</taxon>
        <taxon>Skeletonemataceae</taxon>
        <taxon>Skeletonema</taxon>
        <taxon>Skeletonema marinoi-dohrnii complex</taxon>
    </lineage>
</organism>
<dbReference type="AlphaFoldDB" id="A0AAD8YEE3"/>
<gene>
    <name evidence="9" type="ORF">QTG54_004836</name>
</gene>
<proteinExistence type="inferred from homology"/>
<comment type="similarity">
    <text evidence="5">Belongs to the TDD superfamily. DTWD2 family.</text>
</comment>
<dbReference type="InterPro" id="IPR016181">
    <property type="entry name" value="Acyl_CoA_acyltransferase"/>
</dbReference>
<dbReference type="Pfam" id="PF08445">
    <property type="entry name" value="FR47"/>
    <property type="match status" value="1"/>
</dbReference>
<feature type="domain" description="N-acetyltransferase" evidence="8">
    <location>
        <begin position="326"/>
        <end position="466"/>
    </location>
</feature>
<dbReference type="InterPro" id="IPR000182">
    <property type="entry name" value="GNAT_dom"/>
</dbReference>
<sequence>MVMMAAGSTFPIVLLVLCVVIYNSCHCNGFSTNTLRLADDHTTIRKRPDRSITQGDSYRNYCKSCNRPLPQCLCEHLPEDKIGLETKVLVLQHPVEFRRKTISTVPLLKLVLDQCHVLVGRSFDVELETIINQACNEGRIPLLLFPGPRATVLEDTNAMEQLQAANYNAQREQGPAKYLLIIVDGTWTQAKRMVRNSPALMQKCNPIQFTGTDDLSIYDAIRKQPDTHCLSTLESCVRTLKLLEPENAKTDEASKHLLDSLRSMIFTQLKYEEIHLQKNPDLIRNSLKLKAKKERQKNILSTTNISGIEGHTNAGDNEIERLPNGYRLRPLLESDAEFVDSRWPYRSKKSLVMIRKQIIADNVNATRTGYSSCLGIEHRGKLVGCVMRHTNGSIGILHVDEDHRRRRLGEILLSSATKALQQKNDPTYAFILEGNAASEALFTKMGWEKIYSGKKGTGKRRAKRLWECKGSG</sequence>
<dbReference type="InterPro" id="IPR039262">
    <property type="entry name" value="DTWD2/TAPT"/>
</dbReference>
<comment type="caution">
    <text evidence="9">The sequence shown here is derived from an EMBL/GenBank/DDBJ whole genome shotgun (WGS) entry which is preliminary data.</text>
</comment>
<keyword evidence="4" id="KW-0819">tRNA processing</keyword>
<dbReference type="PROSITE" id="PS51186">
    <property type="entry name" value="GNAT"/>
    <property type="match status" value="1"/>
</dbReference>
<protein>
    <recommendedName>
        <fullName evidence="1">tRNA-uridine aminocarboxypropyltransferase</fullName>
        <ecNumber evidence="1">2.5.1.25</ecNumber>
    </recommendedName>
</protein>
<dbReference type="GO" id="GO:0016432">
    <property type="term" value="F:tRNA-uridine aminocarboxypropyltransferase activity"/>
    <property type="evidence" value="ECO:0007669"/>
    <property type="project" value="UniProtKB-EC"/>
</dbReference>
<evidence type="ECO:0000313" key="9">
    <source>
        <dbReference type="EMBL" id="KAK1744303.1"/>
    </source>
</evidence>
<dbReference type="SUPFAM" id="SSF55729">
    <property type="entry name" value="Acyl-CoA N-acyltransferases (Nat)"/>
    <property type="match status" value="1"/>
</dbReference>
<accession>A0AAD8YEE3</accession>
<dbReference type="Proteomes" id="UP001224775">
    <property type="component" value="Unassembled WGS sequence"/>
</dbReference>
<evidence type="ECO:0000313" key="10">
    <source>
        <dbReference type="Proteomes" id="UP001224775"/>
    </source>
</evidence>
<dbReference type="SMART" id="SM01144">
    <property type="entry name" value="DTW"/>
    <property type="match status" value="1"/>
</dbReference>
<keyword evidence="2" id="KW-0808">Transferase</keyword>
<dbReference type="Gene3D" id="3.40.630.30">
    <property type="match status" value="1"/>
</dbReference>
<name>A0AAD8YEE3_9STRA</name>
<dbReference type="Pfam" id="PF03942">
    <property type="entry name" value="DTW"/>
    <property type="match status" value="1"/>
</dbReference>
<keyword evidence="10" id="KW-1185">Reference proteome</keyword>
<dbReference type="PANTHER" id="PTHR21392">
    <property type="entry name" value="TRNA-URIDINE AMINOCARBOXYPROPYLTRANSFERASE 2"/>
    <property type="match status" value="1"/>
</dbReference>
<reference evidence="9" key="1">
    <citation type="submission" date="2023-06" db="EMBL/GenBank/DDBJ databases">
        <title>Survivors Of The Sea: Transcriptome response of Skeletonema marinoi to long-term dormancy.</title>
        <authorList>
            <person name="Pinder M.I.M."/>
            <person name="Kourtchenko O."/>
            <person name="Robertson E.K."/>
            <person name="Larsson T."/>
            <person name="Maumus F."/>
            <person name="Osuna-Cruz C.M."/>
            <person name="Vancaester E."/>
            <person name="Stenow R."/>
            <person name="Vandepoele K."/>
            <person name="Ploug H."/>
            <person name="Bruchert V."/>
            <person name="Godhe A."/>
            <person name="Topel M."/>
        </authorList>
    </citation>
    <scope>NUCLEOTIDE SEQUENCE</scope>
    <source>
        <strain evidence="9">R05AC</strain>
    </source>
</reference>
<evidence type="ECO:0000256" key="7">
    <source>
        <dbReference type="SAM" id="SignalP"/>
    </source>
</evidence>
<dbReference type="GO" id="GO:0016747">
    <property type="term" value="F:acyltransferase activity, transferring groups other than amino-acyl groups"/>
    <property type="evidence" value="ECO:0007669"/>
    <property type="project" value="InterPro"/>
</dbReference>
<dbReference type="InterPro" id="IPR005636">
    <property type="entry name" value="DTW"/>
</dbReference>
<evidence type="ECO:0000256" key="1">
    <source>
        <dbReference type="ARBA" id="ARBA00012386"/>
    </source>
</evidence>
<dbReference type="PANTHER" id="PTHR21392:SF0">
    <property type="entry name" value="TRNA-URIDINE AMINOCARBOXYPROPYLTRANSFERASE 2"/>
    <property type="match status" value="1"/>
</dbReference>
<dbReference type="InterPro" id="IPR013653">
    <property type="entry name" value="GCN5-like_dom"/>
</dbReference>
<evidence type="ECO:0000256" key="6">
    <source>
        <dbReference type="ARBA" id="ARBA00048718"/>
    </source>
</evidence>
<feature type="chain" id="PRO_5042176913" description="tRNA-uridine aminocarboxypropyltransferase" evidence="7">
    <location>
        <begin position="28"/>
        <end position="472"/>
    </location>
</feature>
<evidence type="ECO:0000256" key="5">
    <source>
        <dbReference type="ARBA" id="ARBA00034489"/>
    </source>
</evidence>
<evidence type="ECO:0000256" key="4">
    <source>
        <dbReference type="ARBA" id="ARBA00022694"/>
    </source>
</evidence>
<dbReference type="EC" id="2.5.1.25" evidence="1"/>
<evidence type="ECO:0000259" key="8">
    <source>
        <dbReference type="PROSITE" id="PS51186"/>
    </source>
</evidence>
<evidence type="ECO:0000256" key="3">
    <source>
        <dbReference type="ARBA" id="ARBA00022691"/>
    </source>
</evidence>
<evidence type="ECO:0000256" key="2">
    <source>
        <dbReference type="ARBA" id="ARBA00022679"/>
    </source>
</evidence>
<comment type="catalytic activity">
    <reaction evidence="6">
        <text>a uridine in tRNA + S-adenosyl-L-methionine = a 3-[(3S)-3-amino-3-carboxypropyl]uridine in tRNA + S-methyl-5'-thioadenosine + H(+)</text>
        <dbReference type="Rhea" id="RHEA:62432"/>
        <dbReference type="Rhea" id="RHEA-COMP:13339"/>
        <dbReference type="Rhea" id="RHEA-COMP:16092"/>
        <dbReference type="ChEBI" id="CHEBI:15378"/>
        <dbReference type="ChEBI" id="CHEBI:17509"/>
        <dbReference type="ChEBI" id="CHEBI:59789"/>
        <dbReference type="ChEBI" id="CHEBI:65315"/>
        <dbReference type="ChEBI" id="CHEBI:82930"/>
        <dbReference type="EC" id="2.5.1.25"/>
    </reaction>
</comment>